<sequence length="90" mass="10478">MNHMMKHGSKIMLTTLQIALDSLTQHILVYWSIVPFLIRQRELPFQAQMVHANLNPECISMARRDKGWHNLCVWKNSKTEFNKEGGEEVG</sequence>
<dbReference type="Proteomes" id="UP000828390">
    <property type="component" value="Unassembled WGS sequence"/>
</dbReference>
<evidence type="ECO:0000313" key="2">
    <source>
        <dbReference type="Proteomes" id="UP000828390"/>
    </source>
</evidence>
<gene>
    <name evidence="1" type="ORF">DPMN_071881</name>
</gene>
<name>A0A9D3Z3P6_DREPO</name>
<reference evidence="1" key="2">
    <citation type="submission" date="2020-11" db="EMBL/GenBank/DDBJ databases">
        <authorList>
            <person name="McCartney M.A."/>
            <person name="Auch B."/>
            <person name="Kono T."/>
            <person name="Mallez S."/>
            <person name="Becker A."/>
            <person name="Gohl D.M."/>
            <person name="Silverstein K.A.T."/>
            <person name="Koren S."/>
            <person name="Bechman K.B."/>
            <person name="Herman A."/>
            <person name="Abrahante J.E."/>
            <person name="Garbe J."/>
        </authorList>
    </citation>
    <scope>NUCLEOTIDE SEQUENCE</scope>
    <source>
        <strain evidence="1">Duluth1</strain>
        <tissue evidence="1">Whole animal</tissue>
    </source>
</reference>
<proteinExistence type="predicted"/>
<comment type="caution">
    <text evidence="1">The sequence shown here is derived from an EMBL/GenBank/DDBJ whole genome shotgun (WGS) entry which is preliminary data.</text>
</comment>
<organism evidence="1 2">
    <name type="scientific">Dreissena polymorpha</name>
    <name type="common">Zebra mussel</name>
    <name type="synonym">Mytilus polymorpha</name>
    <dbReference type="NCBI Taxonomy" id="45954"/>
    <lineage>
        <taxon>Eukaryota</taxon>
        <taxon>Metazoa</taxon>
        <taxon>Spiralia</taxon>
        <taxon>Lophotrochozoa</taxon>
        <taxon>Mollusca</taxon>
        <taxon>Bivalvia</taxon>
        <taxon>Autobranchia</taxon>
        <taxon>Heteroconchia</taxon>
        <taxon>Euheterodonta</taxon>
        <taxon>Imparidentia</taxon>
        <taxon>Neoheterodontei</taxon>
        <taxon>Myida</taxon>
        <taxon>Dreissenoidea</taxon>
        <taxon>Dreissenidae</taxon>
        <taxon>Dreissena</taxon>
    </lineage>
</organism>
<dbReference type="AlphaFoldDB" id="A0A9D3Z3P6"/>
<keyword evidence="2" id="KW-1185">Reference proteome</keyword>
<reference evidence="1" key="1">
    <citation type="journal article" date="2019" name="bioRxiv">
        <title>The Genome of the Zebra Mussel, Dreissena polymorpha: A Resource for Invasive Species Research.</title>
        <authorList>
            <person name="McCartney M.A."/>
            <person name="Auch B."/>
            <person name="Kono T."/>
            <person name="Mallez S."/>
            <person name="Zhang Y."/>
            <person name="Obille A."/>
            <person name="Becker A."/>
            <person name="Abrahante J.E."/>
            <person name="Garbe J."/>
            <person name="Badalamenti J.P."/>
            <person name="Herman A."/>
            <person name="Mangelson H."/>
            <person name="Liachko I."/>
            <person name="Sullivan S."/>
            <person name="Sone E.D."/>
            <person name="Koren S."/>
            <person name="Silverstein K.A.T."/>
            <person name="Beckman K.B."/>
            <person name="Gohl D.M."/>
        </authorList>
    </citation>
    <scope>NUCLEOTIDE SEQUENCE</scope>
    <source>
        <strain evidence="1">Duluth1</strain>
        <tissue evidence="1">Whole animal</tissue>
    </source>
</reference>
<evidence type="ECO:0000313" key="1">
    <source>
        <dbReference type="EMBL" id="KAH3712198.1"/>
    </source>
</evidence>
<dbReference type="EMBL" id="JAIWYP010000014">
    <property type="protein sequence ID" value="KAH3712198.1"/>
    <property type="molecule type" value="Genomic_DNA"/>
</dbReference>
<accession>A0A9D3Z3P6</accession>
<protein>
    <submittedName>
        <fullName evidence="1">Uncharacterized protein</fullName>
    </submittedName>
</protein>